<dbReference type="PANTHER" id="PTHR30034:SF5">
    <property type="entry name" value="SECRETION SYSTEM APPARATUS PROTEIN SSAQ"/>
    <property type="match status" value="1"/>
</dbReference>
<dbReference type="Pfam" id="PF01052">
    <property type="entry name" value="FliMN_C"/>
    <property type="match status" value="1"/>
</dbReference>
<organism evidence="8 9">
    <name type="scientific">Escherichia coli O157</name>
    <dbReference type="NCBI Taxonomy" id="1045010"/>
    <lineage>
        <taxon>Bacteria</taxon>
        <taxon>Pseudomonadati</taxon>
        <taxon>Pseudomonadota</taxon>
        <taxon>Gammaproteobacteria</taxon>
        <taxon>Enterobacterales</taxon>
        <taxon>Enterobacteriaceae</taxon>
        <taxon>Escherichia</taxon>
    </lineage>
</organism>
<dbReference type="GO" id="GO:0030254">
    <property type="term" value="P:protein secretion by the type III secretion system"/>
    <property type="evidence" value="ECO:0007669"/>
    <property type="project" value="InterPro"/>
</dbReference>
<dbReference type="Proteomes" id="UP000824725">
    <property type="component" value="Unassembled WGS sequence"/>
</dbReference>
<evidence type="ECO:0000259" key="4">
    <source>
        <dbReference type="Pfam" id="PF01052"/>
    </source>
</evidence>
<reference evidence="8" key="1">
    <citation type="submission" date="2021-09" db="EMBL/GenBank/DDBJ databases">
        <authorList>
            <consortium name="GenomeTrakr network: Whole genome sequencing for foodborne pathogen traceback"/>
        </authorList>
    </citation>
    <scope>NUCLEOTIDE SEQUENCE</scope>
    <source>
        <strain evidence="8">RM4887</strain>
        <strain evidence="7">RM7481</strain>
    </source>
</reference>
<feature type="domain" description="SpaO N-terminal" evidence="5">
    <location>
        <begin position="23"/>
        <end position="147"/>
    </location>
</feature>
<dbReference type="Proteomes" id="UP000695419">
    <property type="component" value="Unassembled WGS sequence"/>
</dbReference>
<accession>A0A9P2QTY8</accession>
<name>A0A9P2QTY8_ECOLX</name>
<evidence type="ECO:0000313" key="9">
    <source>
        <dbReference type="Proteomes" id="UP000824725"/>
    </source>
</evidence>
<dbReference type="RefSeq" id="WP_001303644.1">
    <property type="nucleotide sequence ID" value="NZ_CP022050.2"/>
</dbReference>
<evidence type="ECO:0000256" key="3">
    <source>
        <dbReference type="ARBA" id="ARBA00023026"/>
    </source>
</evidence>
<feature type="domain" description="Flagellar motor switch protein FliN-like C-terminal" evidence="4">
    <location>
        <begin position="252"/>
        <end position="321"/>
    </location>
</feature>
<keyword evidence="3" id="KW-0843">Virulence</keyword>
<dbReference type="NCBIfam" id="TIGR02551">
    <property type="entry name" value="SpaO_YscQ"/>
    <property type="match status" value="1"/>
</dbReference>
<evidence type="ECO:0000313" key="7">
    <source>
        <dbReference type="EMBL" id="EHR3605722.1"/>
    </source>
</evidence>
<dbReference type="PRINTS" id="PR01339">
    <property type="entry name" value="TYPE3OMOPROT"/>
</dbReference>
<comment type="similarity">
    <text evidence="1">Belongs to the FliN/MopA/SpaO family.</text>
</comment>
<evidence type="ECO:0000259" key="5">
    <source>
        <dbReference type="Pfam" id="PF26294"/>
    </source>
</evidence>
<dbReference type="SUPFAM" id="SSF101801">
    <property type="entry name" value="Surface presentation of antigens (SPOA)"/>
    <property type="match status" value="1"/>
</dbReference>
<dbReference type="EMBL" id="ABAZXH010000002">
    <property type="protein sequence ID" value="EHR3605722.1"/>
    <property type="molecule type" value="Genomic_DNA"/>
</dbReference>
<dbReference type="Pfam" id="PF26304">
    <property type="entry name" value="FliMN_C_rel"/>
    <property type="match status" value="1"/>
</dbReference>
<sequence>MKANSKTIRRMKVNVRSEESKSKHSTFETTFQNWKENGEDVALLMPEFSAKWLPIAEESGSWSGWVLLREIFPLISAELAGMALMPETERLIGEWLSLSSSPLNLKYPELKYNRLCVGKVFDGVLSPAQPLIRIWTGELNLWLDKVTVCQYENAPTLDKKSLYWPIHFVIGFSKTCYRTIVDIEVGDVLLISNNMAYAVIYNTKICDLIYPEELKMADHFQYEEDFETDDFDIKKSESEIYDENDEQMINSFEELPVKIEFVLGKKIMNLYEIDELCAKRIISLLPESEKNIEIRVNGALTGYGELVEVDDKLGVEIHSWLSGHNNVK</sequence>
<dbReference type="InterPro" id="IPR058804">
    <property type="entry name" value="SpaO_N"/>
</dbReference>
<feature type="domain" description="SpaO FliM/N C-terminal related" evidence="6">
    <location>
        <begin position="162"/>
        <end position="207"/>
    </location>
</feature>
<dbReference type="NCBIfam" id="NF006018">
    <property type="entry name" value="PRK08158.1"/>
    <property type="match status" value="1"/>
</dbReference>
<dbReference type="InterPro" id="IPR003283">
    <property type="entry name" value="T3SS_OMP_SpaO"/>
</dbReference>
<dbReference type="PANTHER" id="PTHR30034">
    <property type="entry name" value="FLAGELLAR MOTOR SWITCH PROTEIN FLIM"/>
    <property type="match status" value="1"/>
</dbReference>
<dbReference type="InterPro" id="IPR058805">
    <property type="entry name" value="SpaO_FliMN_C_rel"/>
</dbReference>
<protein>
    <recommendedName>
        <fullName evidence="2">Surface presentation of antigens protein SpaO</fullName>
    </recommendedName>
</protein>
<dbReference type="AlphaFoldDB" id="A0A9P2QTY8"/>
<dbReference type="Gene3D" id="2.30.330.10">
    <property type="entry name" value="SpoA-like"/>
    <property type="match status" value="1"/>
</dbReference>
<dbReference type="InterPro" id="IPR001543">
    <property type="entry name" value="FliN-like_C"/>
</dbReference>
<evidence type="ECO:0000256" key="2">
    <source>
        <dbReference type="ARBA" id="ARBA00021925"/>
    </source>
</evidence>
<dbReference type="EMBL" id="ABCGCG010000002">
    <property type="protein sequence ID" value="EIA9697882.1"/>
    <property type="molecule type" value="Genomic_DNA"/>
</dbReference>
<dbReference type="GO" id="GO:0071978">
    <property type="term" value="P:bacterial-type flagellum-dependent swarming motility"/>
    <property type="evidence" value="ECO:0007669"/>
    <property type="project" value="TreeGrafter"/>
</dbReference>
<evidence type="ECO:0000256" key="1">
    <source>
        <dbReference type="ARBA" id="ARBA00009226"/>
    </source>
</evidence>
<dbReference type="InterPro" id="IPR036429">
    <property type="entry name" value="SpoA-like_sf"/>
</dbReference>
<dbReference type="Pfam" id="PF26294">
    <property type="entry name" value="SpaO_N"/>
    <property type="match status" value="1"/>
</dbReference>
<proteinExistence type="inferred from homology"/>
<evidence type="ECO:0000313" key="8">
    <source>
        <dbReference type="EMBL" id="EIA9697882.1"/>
    </source>
</evidence>
<comment type="caution">
    <text evidence="8">The sequence shown here is derived from an EMBL/GenBank/DDBJ whole genome shotgun (WGS) entry which is preliminary data.</text>
</comment>
<dbReference type="SMR" id="A0A9P2QTY8"/>
<gene>
    <name evidence="8" type="ORF">K7324_000551</name>
    <name evidence="7" type="ORF">KTM58_000821</name>
</gene>
<dbReference type="InterPro" id="IPR013385">
    <property type="entry name" value="T3SS_SpaO/YscQ/SpaO"/>
</dbReference>
<dbReference type="GO" id="GO:0050918">
    <property type="term" value="P:positive chemotaxis"/>
    <property type="evidence" value="ECO:0007669"/>
    <property type="project" value="TreeGrafter"/>
</dbReference>
<evidence type="ECO:0000259" key="6">
    <source>
        <dbReference type="Pfam" id="PF26304"/>
    </source>
</evidence>